<feature type="region of interest" description="Disordered" evidence="1">
    <location>
        <begin position="14"/>
        <end position="34"/>
    </location>
</feature>
<dbReference type="OMA" id="INFWARR"/>
<reference evidence="3" key="2">
    <citation type="submission" date="2013-04" db="EMBL/GenBank/DDBJ databases">
        <title>Genomic mechanisms accounting for the adaptation to parasitism in nematode-trapping fungi.</title>
        <authorList>
            <person name="Ahren D.G."/>
        </authorList>
    </citation>
    <scope>NUCLEOTIDE SEQUENCE [LARGE SCALE GENOMIC DNA]</scope>
    <source>
        <strain evidence="3">CBS 200.50</strain>
    </source>
</reference>
<dbReference type="EMBL" id="AQGS01000636">
    <property type="protein sequence ID" value="EPS37474.1"/>
    <property type="molecule type" value="Genomic_DNA"/>
</dbReference>
<keyword evidence="3" id="KW-1185">Reference proteome</keyword>
<name>S8A3Y5_DACHA</name>
<feature type="compositionally biased region" description="Polar residues" evidence="1">
    <location>
        <begin position="739"/>
        <end position="750"/>
    </location>
</feature>
<feature type="region of interest" description="Disordered" evidence="1">
    <location>
        <begin position="739"/>
        <end position="760"/>
    </location>
</feature>
<feature type="region of interest" description="Disordered" evidence="1">
    <location>
        <begin position="530"/>
        <end position="577"/>
    </location>
</feature>
<dbReference type="OrthoDB" id="428577at2759"/>
<proteinExistence type="predicted"/>
<dbReference type="HOGENOM" id="CLU_393779_0_0_1"/>
<gene>
    <name evidence="2" type="ORF">H072_8830</name>
</gene>
<organism evidence="2 3">
    <name type="scientific">Dactylellina haptotyla (strain CBS 200.50)</name>
    <name type="common">Nematode-trapping fungus</name>
    <name type="synonym">Monacrosporium haptotylum</name>
    <dbReference type="NCBI Taxonomy" id="1284197"/>
    <lineage>
        <taxon>Eukaryota</taxon>
        <taxon>Fungi</taxon>
        <taxon>Dikarya</taxon>
        <taxon>Ascomycota</taxon>
        <taxon>Pezizomycotina</taxon>
        <taxon>Orbiliomycetes</taxon>
        <taxon>Orbiliales</taxon>
        <taxon>Orbiliaceae</taxon>
        <taxon>Dactylellina</taxon>
    </lineage>
</organism>
<evidence type="ECO:0000256" key="1">
    <source>
        <dbReference type="SAM" id="MobiDB-lite"/>
    </source>
</evidence>
<dbReference type="Proteomes" id="UP000015100">
    <property type="component" value="Unassembled WGS sequence"/>
</dbReference>
<feature type="compositionally biased region" description="Basic residues" evidence="1">
    <location>
        <begin position="535"/>
        <end position="546"/>
    </location>
</feature>
<reference evidence="2 3" key="1">
    <citation type="journal article" date="2013" name="PLoS Genet.">
        <title>Genomic mechanisms accounting for the adaptation to parasitism in nematode-trapping fungi.</title>
        <authorList>
            <person name="Meerupati T."/>
            <person name="Andersson K.M."/>
            <person name="Friman E."/>
            <person name="Kumar D."/>
            <person name="Tunlid A."/>
            <person name="Ahren D."/>
        </authorList>
    </citation>
    <scope>NUCLEOTIDE SEQUENCE [LARGE SCALE GENOMIC DNA]</scope>
    <source>
        <strain evidence="2 3">CBS 200.50</strain>
    </source>
</reference>
<sequence>MMPMNSSYSIAFMKKDPTGGTTSVQTFSPYSPSRAFRNELERAEAQERRLEEQRQAAHVKAREEVQRFTQYSMGSRVMSEKRTYSSSLGTPMSSGLSPLPGTAHPGRRGSLSSQSSVSHSTLSYLSDESYRQMSHSLTPATEVDYYPESGSGWSFFRSPNVWYPSSDPWASSQGKKEQQRLGVVFPSPETPMPEDITDPPTSELQQAYPAPVLPSYSTENMQLAPGFPVSNIIQQSSAQTHLIPKSEDQGEDGTSSIRSQSPLDAQWDRIETPQSSSVLLCPHITFHCVKPIDLKIRLTPTVTVVPPTDPLEHDRMFATAIGEHVNLSMSIEGNGKITRIVSEPEGTKSPEKITLLKKSQAKGAGGKWYISRMETQLDGGWGSAEVGELGGHGEDGKKRNPGIMLDWSFKGEQNEKRSFAVAYEKLSEFLDLFMDTCGFPKRERQTMINFWARRLPQEPSKNEFLLIKLLPVKDLITLLPIQTDPPPDRTVRFFIIIRRATREIVRKEGLQVRGEMARVVYEVLGSKPPPIVPATKKRRGRGKAKGKGPYSDANTAMKEAERPAGPDPNPRVPVEGGTGLTIFEYGGVLMASQEADEQMAEEAAALESAEEEERKPKPVPASPPQKTLQHASVEEYIEPIPTPNNMDVDQPVLTETTPMVSPQGHYTMLPDTQSGMQMSDFASRAPDEVISSLYYDNQQQFYDAFMYTHQDMELHDPNQPVFTVVGGTGTAYGGGFFQSQQTHPSHNMPSQGWGWHNQYE</sequence>
<feature type="region of interest" description="Disordered" evidence="1">
    <location>
        <begin position="79"/>
        <end position="119"/>
    </location>
</feature>
<dbReference type="AlphaFoldDB" id="S8A3Y5"/>
<protein>
    <submittedName>
        <fullName evidence="2">Uncharacterized protein</fullName>
    </submittedName>
</protein>
<feature type="compositionally biased region" description="Polar residues" evidence="1">
    <location>
        <begin position="19"/>
        <end position="31"/>
    </location>
</feature>
<evidence type="ECO:0000313" key="2">
    <source>
        <dbReference type="EMBL" id="EPS37474.1"/>
    </source>
</evidence>
<dbReference type="eggNOG" id="ENOG502T1YA">
    <property type="taxonomic scope" value="Eukaryota"/>
</dbReference>
<accession>S8A3Y5</accession>
<feature type="compositionally biased region" description="Low complexity" evidence="1">
    <location>
        <begin position="110"/>
        <end position="119"/>
    </location>
</feature>
<evidence type="ECO:0000313" key="3">
    <source>
        <dbReference type="Proteomes" id="UP000015100"/>
    </source>
</evidence>
<feature type="region of interest" description="Disordered" evidence="1">
    <location>
        <begin position="596"/>
        <end position="627"/>
    </location>
</feature>
<feature type="region of interest" description="Disordered" evidence="1">
    <location>
        <begin position="238"/>
        <end position="260"/>
    </location>
</feature>
<comment type="caution">
    <text evidence="2">The sequence shown here is derived from an EMBL/GenBank/DDBJ whole genome shotgun (WGS) entry which is preliminary data.</text>
</comment>
<feature type="compositionally biased region" description="Polar residues" evidence="1">
    <location>
        <begin position="84"/>
        <end position="96"/>
    </location>
</feature>